<keyword evidence="1" id="KW-0812">Transmembrane</keyword>
<organism evidence="2">
    <name type="scientific">Ruegeria sp. PrR005</name>
    <dbReference type="NCBI Taxonomy" id="2706882"/>
    <lineage>
        <taxon>Bacteria</taxon>
        <taxon>Pseudomonadati</taxon>
        <taxon>Pseudomonadota</taxon>
        <taxon>Alphaproteobacteria</taxon>
        <taxon>Rhodobacterales</taxon>
        <taxon>Roseobacteraceae</taxon>
        <taxon>Ruegeria</taxon>
    </lineage>
</organism>
<keyword evidence="1" id="KW-1133">Transmembrane helix</keyword>
<proteinExistence type="predicted"/>
<protein>
    <submittedName>
        <fullName evidence="2">Uncharacterized protein</fullName>
    </submittedName>
</protein>
<name>A0A6B2NK46_9RHOB</name>
<dbReference type="AlphaFoldDB" id="A0A6B2NK46"/>
<keyword evidence="1" id="KW-0472">Membrane</keyword>
<evidence type="ECO:0000256" key="1">
    <source>
        <dbReference type="SAM" id="Phobius"/>
    </source>
</evidence>
<dbReference type="RefSeq" id="WP_164126579.1">
    <property type="nucleotide sequence ID" value="NZ_JAAGOX010000001.1"/>
</dbReference>
<gene>
    <name evidence="2" type="ORF">G0P99_00200</name>
</gene>
<evidence type="ECO:0000313" key="2">
    <source>
        <dbReference type="EMBL" id="NDW43373.1"/>
    </source>
</evidence>
<accession>A0A6B2NK46</accession>
<sequence>MQRVAFDVLLATAVYVAVSLVWRGAETPIGTLFSALVFAMAYGAIRVAMIVFRGQGE</sequence>
<comment type="caution">
    <text evidence="2">The sequence shown here is derived from an EMBL/GenBank/DDBJ whole genome shotgun (WGS) entry which is preliminary data.</text>
</comment>
<dbReference type="EMBL" id="JAAGOX010000001">
    <property type="protein sequence ID" value="NDW43373.1"/>
    <property type="molecule type" value="Genomic_DNA"/>
</dbReference>
<feature type="transmembrane region" description="Helical" evidence="1">
    <location>
        <begin position="33"/>
        <end position="52"/>
    </location>
</feature>
<reference evidence="2" key="1">
    <citation type="submission" date="2020-02" db="EMBL/GenBank/DDBJ databases">
        <title>Delineation of the pyrene-degrading pathway in Roseobacter clade bacteria by genomic analysis.</title>
        <authorList>
            <person name="Zhou H."/>
            <person name="Wang H."/>
        </authorList>
    </citation>
    <scope>NUCLEOTIDE SEQUENCE</scope>
    <source>
        <strain evidence="2">PrR005</strain>
    </source>
</reference>